<dbReference type="InterPro" id="IPR011009">
    <property type="entry name" value="Kinase-like_dom_sf"/>
</dbReference>
<dbReference type="InterPro" id="IPR000719">
    <property type="entry name" value="Prot_kinase_dom"/>
</dbReference>
<dbReference type="Pfam" id="PF23598">
    <property type="entry name" value="LRR_14"/>
    <property type="match status" value="1"/>
</dbReference>
<dbReference type="Gene3D" id="1.10.510.10">
    <property type="entry name" value="Transferase(Phosphotransferase) domain 1"/>
    <property type="match status" value="1"/>
</dbReference>
<accession>A0A443Q3P1</accession>
<dbReference type="Proteomes" id="UP000283530">
    <property type="component" value="Unassembled WGS sequence"/>
</dbReference>
<evidence type="ECO:0000256" key="6">
    <source>
        <dbReference type="ARBA" id="ARBA00022679"/>
    </source>
</evidence>
<dbReference type="SMART" id="SM00369">
    <property type="entry name" value="LRR_TYP"/>
    <property type="match status" value="9"/>
</dbReference>
<keyword evidence="11 22" id="KW-0418">Kinase</keyword>
<dbReference type="Gene3D" id="3.30.200.20">
    <property type="entry name" value="Phosphorylase Kinase, domain 1"/>
    <property type="match status" value="1"/>
</dbReference>
<evidence type="ECO:0000256" key="17">
    <source>
        <dbReference type="ARBA" id="ARBA00047899"/>
    </source>
</evidence>
<keyword evidence="10" id="KW-0547">Nucleotide-binding</keyword>
<dbReference type="Pfam" id="PF00069">
    <property type="entry name" value="Pkinase"/>
    <property type="match status" value="1"/>
</dbReference>
<dbReference type="GO" id="GO:0009653">
    <property type="term" value="P:anatomical structure morphogenesis"/>
    <property type="evidence" value="ECO:0007669"/>
    <property type="project" value="UniProtKB-ARBA"/>
</dbReference>
<keyword evidence="13 19" id="KW-1133">Transmembrane helix</keyword>
<evidence type="ECO:0000256" key="2">
    <source>
        <dbReference type="ARBA" id="ARBA00012513"/>
    </source>
</evidence>
<dbReference type="GO" id="GO:0099402">
    <property type="term" value="P:plant organ development"/>
    <property type="evidence" value="ECO:0007669"/>
    <property type="project" value="UniProtKB-ARBA"/>
</dbReference>
<name>A0A443Q3P1_9MAGN</name>
<dbReference type="GO" id="GO:0004674">
    <property type="term" value="F:protein serine/threonine kinase activity"/>
    <property type="evidence" value="ECO:0007669"/>
    <property type="project" value="UniProtKB-KW"/>
</dbReference>
<keyword evidence="4" id="KW-0597">Phosphoprotein</keyword>
<evidence type="ECO:0000256" key="16">
    <source>
        <dbReference type="ARBA" id="ARBA00023180"/>
    </source>
</evidence>
<proteinExistence type="predicted"/>
<keyword evidence="9" id="KW-0677">Repeat</keyword>
<comment type="subcellular location">
    <subcellularLocation>
        <location evidence="1">Membrane</location>
        <topology evidence="1">Single-pass type I membrane protein</topology>
    </subcellularLocation>
</comment>
<evidence type="ECO:0000313" key="23">
    <source>
        <dbReference type="Proteomes" id="UP000283530"/>
    </source>
</evidence>
<dbReference type="OrthoDB" id="676979at2759"/>
<feature type="chain" id="PRO_5019216212" description="non-specific serine/threonine protein kinase" evidence="20">
    <location>
        <begin position="22"/>
        <end position="976"/>
    </location>
</feature>
<evidence type="ECO:0000256" key="11">
    <source>
        <dbReference type="ARBA" id="ARBA00022777"/>
    </source>
</evidence>
<comment type="catalytic activity">
    <reaction evidence="18">
        <text>L-seryl-[protein] + ATP = O-phospho-L-seryl-[protein] + ADP + H(+)</text>
        <dbReference type="Rhea" id="RHEA:17989"/>
        <dbReference type="Rhea" id="RHEA-COMP:9863"/>
        <dbReference type="Rhea" id="RHEA-COMP:11604"/>
        <dbReference type="ChEBI" id="CHEBI:15378"/>
        <dbReference type="ChEBI" id="CHEBI:29999"/>
        <dbReference type="ChEBI" id="CHEBI:30616"/>
        <dbReference type="ChEBI" id="CHEBI:83421"/>
        <dbReference type="ChEBI" id="CHEBI:456216"/>
        <dbReference type="EC" id="2.7.11.1"/>
    </reaction>
</comment>
<dbReference type="InterPro" id="IPR051716">
    <property type="entry name" value="Plant_RL_S/T_kinase"/>
</dbReference>
<keyword evidence="23" id="KW-1185">Reference proteome</keyword>
<evidence type="ECO:0000256" key="18">
    <source>
        <dbReference type="ARBA" id="ARBA00048679"/>
    </source>
</evidence>
<evidence type="ECO:0000313" key="22">
    <source>
        <dbReference type="EMBL" id="RWR97631.1"/>
    </source>
</evidence>
<dbReference type="SUPFAM" id="SSF56112">
    <property type="entry name" value="Protein kinase-like (PK-like)"/>
    <property type="match status" value="1"/>
</dbReference>
<dbReference type="PANTHER" id="PTHR48053:SF158">
    <property type="entry name" value="MDIS1-INTERACTING RECEPTOR LIKE KINASE 2-LIKE"/>
    <property type="match status" value="1"/>
</dbReference>
<protein>
    <recommendedName>
        <fullName evidence="2">non-specific serine/threonine protein kinase</fullName>
        <ecNumber evidence="2">2.7.11.1</ecNumber>
    </recommendedName>
</protein>
<dbReference type="FunFam" id="3.80.10.10:FF:000095">
    <property type="entry name" value="LRR receptor-like serine/threonine-protein kinase GSO1"/>
    <property type="match status" value="1"/>
</dbReference>
<evidence type="ECO:0000256" key="13">
    <source>
        <dbReference type="ARBA" id="ARBA00022989"/>
    </source>
</evidence>
<keyword evidence="14 19" id="KW-0472">Membrane</keyword>
<dbReference type="InterPro" id="IPR001611">
    <property type="entry name" value="Leu-rich_rpt"/>
</dbReference>
<evidence type="ECO:0000256" key="12">
    <source>
        <dbReference type="ARBA" id="ARBA00022840"/>
    </source>
</evidence>
<evidence type="ECO:0000256" key="15">
    <source>
        <dbReference type="ARBA" id="ARBA00023170"/>
    </source>
</evidence>
<keyword evidence="15 22" id="KW-0675">Receptor</keyword>
<dbReference type="PROSITE" id="PS51257">
    <property type="entry name" value="PROKAR_LIPOPROTEIN"/>
    <property type="match status" value="1"/>
</dbReference>
<dbReference type="FunFam" id="3.80.10.10:FF:000400">
    <property type="entry name" value="Nuclear pore complex protein NUP107"/>
    <property type="match status" value="1"/>
</dbReference>
<dbReference type="Pfam" id="PF13855">
    <property type="entry name" value="LRR_8"/>
    <property type="match status" value="2"/>
</dbReference>
<dbReference type="Pfam" id="PF00560">
    <property type="entry name" value="LRR_1"/>
    <property type="match status" value="1"/>
</dbReference>
<dbReference type="InterPro" id="IPR003591">
    <property type="entry name" value="Leu-rich_rpt_typical-subtyp"/>
</dbReference>
<dbReference type="FunFam" id="1.10.510.10:FF:000445">
    <property type="entry name" value="MDIS1-interacting receptor like kinase 2"/>
    <property type="match status" value="1"/>
</dbReference>
<dbReference type="InterPro" id="IPR032675">
    <property type="entry name" value="LRR_dom_sf"/>
</dbReference>
<dbReference type="PROSITE" id="PS50011">
    <property type="entry name" value="PROTEIN_KINASE_DOM"/>
    <property type="match status" value="1"/>
</dbReference>
<evidence type="ECO:0000256" key="20">
    <source>
        <dbReference type="SAM" id="SignalP"/>
    </source>
</evidence>
<dbReference type="Pfam" id="PF08263">
    <property type="entry name" value="LRRNT_2"/>
    <property type="match status" value="1"/>
</dbReference>
<dbReference type="AlphaFoldDB" id="A0A443Q3P1"/>
<dbReference type="Gene3D" id="3.80.10.10">
    <property type="entry name" value="Ribonuclease Inhibitor"/>
    <property type="match status" value="3"/>
</dbReference>
<dbReference type="InterPro" id="IPR055414">
    <property type="entry name" value="LRR_R13L4/SHOC2-like"/>
</dbReference>
<comment type="caution">
    <text evidence="22">The sequence shown here is derived from an EMBL/GenBank/DDBJ whole genome shotgun (WGS) entry which is preliminary data.</text>
</comment>
<dbReference type="STRING" id="337451.A0A443Q3P1"/>
<keyword evidence="6" id="KW-0808">Transferase</keyword>
<evidence type="ECO:0000256" key="1">
    <source>
        <dbReference type="ARBA" id="ARBA00004479"/>
    </source>
</evidence>
<dbReference type="PRINTS" id="PR00019">
    <property type="entry name" value="LEURICHRPT"/>
</dbReference>
<evidence type="ECO:0000256" key="8">
    <source>
        <dbReference type="ARBA" id="ARBA00022729"/>
    </source>
</evidence>
<evidence type="ECO:0000259" key="21">
    <source>
        <dbReference type="PROSITE" id="PS50011"/>
    </source>
</evidence>
<evidence type="ECO:0000256" key="5">
    <source>
        <dbReference type="ARBA" id="ARBA00022614"/>
    </source>
</evidence>
<dbReference type="EMBL" id="QPKB01000014">
    <property type="protein sequence ID" value="RWR97631.1"/>
    <property type="molecule type" value="Genomic_DNA"/>
</dbReference>
<feature type="domain" description="Protein kinase" evidence="21">
    <location>
        <begin position="690"/>
        <end position="959"/>
    </location>
</feature>
<keyword evidence="5" id="KW-0433">Leucine-rich repeat</keyword>
<dbReference type="FunFam" id="3.30.200.20:FF:000309">
    <property type="entry name" value="Leucine-rich repeat receptor protein kinase MSP1"/>
    <property type="match status" value="1"/>
</dbReference>
<dbReference type="EC" id="2.7.11.1" evidence="2"/>
<evidence type="ECO:0000256" key="14">
    <source>
        <dbReference type="ARBA" id="ARBA00023136"/>
    </source>
</evidence>
<dbReference type="PANTHER" id="PTHR48053">
    <property type="entry name" value="LEUCINE RICH REPEAT FAMILY PROTEIN, EXPRESSED"/>
    <property type="match status" value="1"/>
</dbReference>
<evidence type="ECO:0000256" key="3">
    <source>
        <dbReference type="ARBA" id="ARBA00022527"/>
    </source>
</evidence>
<evidence type="ECO:0000256" key="7">
    <source>
        <dbReference type="ARBA" id="ARBA00022692"/>
    </source>
</evidence>
<feature type="signal peptide" evidence="20">
    <location>
        <begin position="1"/>
        <end position="21"/>
    </location>
</feature>
<feature type="transmembrane region" description="Helical" evidence="19">
    <location>
        <begin position="617"/>
        <end position="639"/>
    </location>
</feature>
<dbReference type="SMART" id="SM00365">
    <property type="entry name" value="LRR_SD22"/>
    <property type="match status" value="6"/>
</dbReference>
<evidence type="ECO:0000256" key="10">
    <source>
        <dbReference type="ARBA" id="ARBA00022741"/>
    </source>
</evidence>
<keyword evidence="12" id="KW-0067">ATP-binding</keyword>
<keyword evidence="8 20" id="KW-0732">Signal</keyword>
<dbReference type="SUPFAM" id="SSF52058">
    <property type="entry name" value="L domain-like"/>
    <property type="match status" value="1"/>
</dbReference>
<comment type="catalytic activity">
    <reaction evidence="17">
        <text>L-threonyl-[protein] + ATP = O-phospho-L-threonyl-[protein] + ADP + H(+)</text>
        <dbReference type="Rhea" id="RHEA:46608"/>
        <dbReference type="Rhea" id="RHEA-COMP:11060"/>
        <dbReference type="Rhea" id="RHEA-COMP:11605"/>
        <dbReference type="ChEBI" id="CHEBI:15378"/>
        <dbReference type="ChEBI" id="CHEBI:30013"/>
        <dbReference type="ChEBI" id="CHEBI:30616"/>
        <dbReference type="ChEBI" id="CHEBI:61977"/>
        <dbReference type="ChEBI" id="CHEBI:456216"/>
        <dbReference type="EC" id="2.7.11.1"/>
    </reaction>
</comment>
<keyword evidence="16" id="KW-0325">Glycoprotein</keyword>
<evidence type="ECO:0000256" key="4">
    <source>
        <dbReference type="ARBA" id="ARBA00022553"/>
    </source>
</evidence>
<organism evidence="22 23">
    <name type="scientific">Cinnamomum micranthum f. kanehirae</name>
    <dbReference type="NCBI Taxonomy" id="337451"/>
    <lineage>
        <taxon>Eukaryota</taxon>
        <taxon>Viridiplantae</taxon>
        <taxon>Streptophyta</taxon>
        <taxon>Embryophyta</taxon>
        <taxon>Tracheophyta</taxon>
        <taxon>Spermatophyta</taxon>
        <taxon>Magnoliopsida</taxon>
        <taxon>Magnoliidae</taxon>
        <taxon>Laurales</taxon>
        <taxon>Lauraceae</taxon>
        <taxon>Cinnamomum</taxon>
    </lineage>
</organism>
<dbReference type="PROSITE" id="PS00109">
    <property type="entry name" value="PROTEIN_KINASE_TYR"/>
    <property type="match status" value="1"/>
</dbReference>
<reference evidence="22 23" key="1">
    <citation type="journal article" date="2019" name="Nat. Plants">
        <title>Stout camphor tree genome fills gaps in understanding of flowering plant genome evolution.</title>
        <authorList>
            <person name="Chaw S.M."/>
            <person name="Liu Y.C."/>
            <person name="Wu Y.W."/>
            <person name="Wang H.Y."/>
            <person name="Lin C.I."/>
            <person name="Wu C.S."/>
            <person name="Ke H.M."/>
            <person name="Chang L.Y."/>
            <person name="Hsu C.Y."/>
            <person name="Yang H.T."/>
            <person name="Sudianto E."/>
            <person name="Hsu M.H."/>
            <person name="Wu K.P."/>
            <person name="Wang L.N."/>
            <person name="Leebens-Mack J.H."/>
            <person name="Tsai I.J."/>
        </authorList>
    </citation>
    <scope>NUCLEOTIDE SEQUENCE [LARGE SCALE GENOMIC DNA]</scope>
    <source>
        <strain evidence="23">cv. Chaw 1501</strain>
        <tissue evidence="22">Young leaves</tissue>
    </source>
</reference>
<dbReference type="SUPFAM" id="SSF52047">
    <property type="entry name" value="RNI-like"/>
    <property type="match status" value="1"/>
</dbReference>
<sequence length="976" mass="106716">MASEKSPAAIFAFIWVISVSCNLLSSSTSSSEADALFKWKSTLQSHSLNSWSLTSGTNTSPCNWTGISCNDAGKVVGISLPNASLQGQLNNFSFSSFPDLLHLDLSSNSLVQIIPTHIMNLSKLAFLDLSSNQISGAIPQEIGNLMSLIELDLSDNFLTGSIPSTLCDLTMLTHLSLSRNNIVGSIPTQIGNLKDLTELKLAINGITGSIPSTLGNLTKLTVLRLFNNQISGPIPLGIGNLKDLVDLSLLMNNLTGTIPETISNLKKLTRIGLSENQLSGSVPEGITNLTQLASFDLGSNHFSGHLPQQICRGGSLENFAAFSNQFTGPIPESLKNCTSLTTLRLNENWLTGNISEDFGVYPHLEFIDLSDNKLYGQLSPNWGECRNLTRMQMSRNAILGSIPPGFAQLTKLAVLSLSSNNLTGEIPKEFWKQASLLNLSLNDNRLSGQLPPEIGHLSNLQILDISNNNLGGPIPEQLGNCSRLNYLKLNGNGLNGSIPFQIGNLVDLQIVLDLSNNSLTGEIPQQLGKLDKLESLNLSHNMLSGSIPSSFEGMLSLSSVDLSYNELEGPLPENNAFKNATKYAFINNKGLCGGIQGITPCNSSSVNKSGSMKGYKIAIIVIVPLLGLLFSLFIIVRIISFTRRRARMISLTQGRESNLENEVNDGDIFSIWNYDGRIVYKDIIEATEGFSDKYCIAMGGYGRVYKAELPTGQTFAIKKLYPMEGDQKSFRSEIQALTAIRHRNIVKLYGFCSHASHEFLVYEFMQRGSLFAILNDDGGAVALDWVNRINVIRGLAHALSYMHHDCTPPIVHRDISTGNVLLNSEFEASISDFGTARFLEHGSSNWTVVIGTYGYVAPELAYTMKVNEKSDVYSFGVVVLEVMMGRHPGELISSLFCTHFQNILLMDVLDQRLPPPTDENANEIVLAMFLAFECIRANPQSRPTMQTVSKELSANRIQLQEPLNSIAMDQLLNPEM</sequence>
<dbReference type="FunFam" id="3.80.10.10:FF:000719">
    <property type="entry name" value="MDIS1-interacting receptor like kinase 2 isoform A"/>
    <property type="match status" value="1"/>
</dbReference>
<dbReference type="GO" id="GO:0016020">
    <property type="term" value="C:membrane"/>
    <property type="evidence" value="ECO:0007669"/>
    <property type="project" value="UniProtKB-SubCell"/>
</dbReference>
<dbReference type="InterPro" id="IPR008266">
    <property type="entry name" value="Tyr_kinase_AS"/>
</dbReference>
<keyword evidence="7 19" id="KW-0812">Transmembrane</keyword>
<gene>
    <name evidence="22" type="ORF">CKAN_02707500</name>
</gene>
<evidence type="ECO:0000256" key="19">
    <source>
        <dbReference type="SAM" id="Phobius"/>
    </source>
</evidence>
<keyword evidence="3" id="KW-0723">Serine/threonine-protein kinase</keyword>
<evidence type="ECO:0000256" key="9">
    <source>
        <dbReference type="ARBA" id="ARBA00022737"/>
    </source>
</evidence>
<dbReference type="GO" id="GO:0005524">
    <property type="term" value="F:ATP binding"/>
    <property type="evidence" value="ECO:0007669"/>
    <property type="project" value="UniProtKB-KW"/>
</dbReference>
<dbReference type="InterPro" id="IPR013210">
    <property type="entry name" value="LRR_N_plant-typ"/>
</dbReference>